<sequence>MKIELTVSPTQAQLNAISRGIAEFNAQYLPNDNSHDTGLKCVITVQDDNEQIIGGLQASVVWSHCVLELLWLSEQVRGKGVGTQLMQYLEQFAKQHNLYQIRTETLDFQAKPFYEKLGFKVYGELENTPPGHTSYFLVKQL</sequence>
<dbReference type="EMBL" id="JABBPG010000010">
    <property type="protein sequence ID" value="NOU52490.1"/>
    <property type="molecule type" value="Genomic_DNA"/>
</dbReference>
<feature type="domain" description="N-acetyltransferase" evidence="2">
    <location>
        <begin position="1"/>
        <end position="141"/>
    </location>
</feature>
<dbReference type="Proteomes" id="UP000586305">
    <property type="component" value="Unassembled WGS sequence"/>
</dbReference>
<accession>A0A849VI46</accession>
<dbReference type="PROSITE" id="PS51186">
    <property type="entry name" value="GNAT"/>
    <property type="match status" value="1"/>
</dbReference>
<protein>
    <submittedName>
        <fullName evidence="3">GNAT family N-acetyltransferase</fullName>
    </submittedName>
</protein>
<gene>
    <name evidence="3" type="ORF">HG263_18415</name>
</gene>
<dbReference type="Pfam" id="PF00583">
    <property type="entry name" value="Acetyltransf_1"/>
    <property type="match status" value="1"/>
</dbReference>
<dbReference type="SUPFAM" id="SSF55729">
    <property type="entry name" value="Acyl-CoA N-acyltransferases (Nat)"/>
    <property type="match status" value="1"/>
</dbReference>
<name>A0A849VI46_9GAMM</name>
<reference evidence="3 4" key="1">
    <citation type="submission" date="2020-04" db="EMBL/GenBank/DDBJ databases">
        <title>Pseudoalteromonas caenipelagi sp. nov., isolated from a tidal flat.</title>
        <authorList>
            <person name="Park S."/>
            <person name="Yoon J.-H."/>
        </authorList>
    </citation>
    <scope>NUCLEOTIDE SEQUENCE [LARGE SCALE GENOMIC DNA]</scope>
    <source>
        <strain evidence="3 4">JBTF-M23</strain>
    </source>
</reference>
<dbReference type="InterPro" id="IPR016181">
    <property type="entry name" value="Acyl_CoA_acyltransferase"/>
</dbReference>
<keyword evidence="1 3" id="KW-0808">Transferase</keyword>
<keyword evidence="4" id="KW-1185">Reference proteome</keyword>
<dbReference type="PANTHER" id="PTHR13947">
    <property type="entry name" value="GNAT FAMILY N-ACETYLTRANSFERASE"/>
    <property type="match status" value="1"/>
</dbReference>
<dbReference type="GO" id="GO:0008080">
    <property type="term" value="F:N-acetyltransferase activity"/>
    <property type="evidence" value="ECO:0007669"/>
    <property type="project" value="InterPro"/>
</dbReference>
<evidence type="ECO:0000313" key="4">
    <source>
        <dbReference type="Proteomes" id="UP000586305"/>
    </source>
</evidence>
<dbReference type="AlphaFoldDB" id="A0A849VI46"/>
<dbReference type="PANTHER" id="PTHR13947:SF37">
    <property type="entry name" value="LD18367P"/>
    <property type="match status" value="1"/>
</dbReference>
<evidence type="ECO:0000259" key="2">
    <source>
        <dbReference type="PROSITE" id="PS51186"/>
    </source>
</evidence>
<comment type="caution">
    <text evidence="3">The sequence shown here is derived from an EMBL/GenBank/DDBJ whole genome shotgun (WGS) entry which is preliminary data.</text>
</comment>
<dbReference type="Gene3D" id="3.40.630.30">
    <property type="match status" value="1"/>
</dbReference>
<evidence type="ECO:0000256" key="1">
    <source>
        <dbReference type="ARBA" id="ARBA00022679"/>
    </source>
</evidence>
<dbReference type="CDD" id="cd04301">
    <property type="entry name" value="NAT_SF"/>
    <property type="match status" value="1"/>
</dbReference>
<dbReference type="RefSeq" id="WP_171627551.1">
    <property type="nucleotide sequence ID" value="NZ_JABBPG010000010.1"/>
</dbReference>
<organism evidence="3 4">
    <name type="scientific">Pseudoalteromonas caenipelagi</name>
    <dbReference type="NCBI Taxonomy" id="2726988"/>
    <lineage>
        <taxon>Bacteria</taxon>
        <taxon>Pseudomonadati</taxon>
        <taxon>Pseudomonadota</taxon>
        <taxon>Gammaproteobacteria</taxon>
        <taxon>Alteromonadales</taxon>
        <taxon>Pseudoalteromonadaceae</taxon>
        <taxon>Pseudoalteromonas</taxon>
    </lineage>
</organism>
<dbReference type="InterPro" id="IPR050769">
    <property type="entry name" value="NAT_camello-type"/>
</dbReference>
<evidence type="ECO:0000313" key="3">
    <source>
        <dbReference type="EMBL" id="NOU52490.1"/>
    </source>
</evidence>
<proteinExistence type="predicted"/>
<dbReference type="InterPro" id="IPR000182">
    <property type="entry name" value="GNAT_dom"/>
</dbReference>